<dbReference type="RefSeq" id="WP_163819388.1">
    <property type="nucleotide sequence ID" value="NZ_JAAGOB010000007.1"/>
</dbReference>
<keyword evidence="1" id="KW-0678">Repressor</keyword>
<evidence type="ECO:0000313" key="6">
    <source>
        <dbReference type="EMBL" id="NED96611.1"/>
    </source>
</evidence>
<sequence>MTQSDVARAANVSTAIVSTVVNNKAASIRVSEQTRARVWQAIRELNYVPNVAAQSLAGGRNRIIGAFTYHRLFPRETRDFYYEFLLGIEEEAEAVGHNLLLFTGARNEAGERSIFGRDTNMLRLADGAILVGGKIDGDEIRRLVEDDYPFVVIGRHEVAGPDISWVAADYESGTEAVVDRLYALGHRRILMVVGRRTHETLVERRLGFTTACARHRMGRRRAHMVAFGAPNPDLPQVRHVADERGVLDFAHKAECTAVVAESSYVAHRIYHAALAHNLSVPQDLSIAGLGDHGDRENVLSPDPALTQLRTPSREIGAAAVRMLLRRLDVSGEAAEQERIACELSEGTTTA</sequence>
<dbReference type="PROSITE" id="PS50932">
    <property type="entry name" value="HTH_LACI_2"/>
    <property type="match status" value="1"/>
</dbReference>
<comment type="caution">
    <text evidence="6">The sequence shown here is derived from an EMBL/GenBank/DDBJ whole genome shotgun (WGS) entry which is preliminary data.</text>
</comment>
<dbReference type="AlphaFoldDB" id="A0A6N9YNG9"/>
<dbReference type="CDD" id="cd06267">
    <property type="entry name" value="PBP1_LacI_sugar_binding-like"/>
    <property type="match status" value="1"/>
</dbReference>
<organism evidence="6 7">
    <name type="scientific">Phytoactinopolyspora alkaliphila</name>
    <dbReference type="NCBI Taxonomy" id="1783498"/>
    <lineage>
        <taxon>Bacteria</taxon>
        <taxon>Bacillati</taxon>
        <taxon>Actinomycetota</taxon>
        <taxon>Actinomycetes</taxon>
        <taxon>Jiangellales</taxon>
        <taxon>Jiangellaceae</taxon>
        <taxon>Phytoactinopolyspora</taxon>
    </lineage>
</organism>
<dbReference type="SUPFAM" id="SSF47413">
    <property type="entry name" value="lambda repressor-like DNA-binding domains"/>
    <property type="match status" value="1"/>
</dbReference>
<dbReference type="Gene3D" id="3.40.50.2300">
    <property type="match status" value="2"/>
</dbReference>
<feature type="domain" description="HTH lacI-type" evidence="5">
    <location>
        <begin position="1"/>
        <end position="58"/>
    </location>
</feature>
<proteinExistence type="predicted"/>
<name>A0A6N9YNG9_9ACTN</name>
<keyword evidence="4" id="KW-0804">Transcription</keyword>
<dbReference type="GO" id="GO:0000976">
    <property type="term" value="F:transcription cis-regulatory region binding"/>
    <property type="evidence" value="ECO:0007669"/>
    <property type="project" value="TreeGrafter"/>
</dbReference>
<evidence type="ECO:0000259" key="5">
    <source>
        <dbReference type="PROSITE" id="PS50932"/>
    </source>
</evidence>
<dbReference type="Proteomes" id="UP000469185">
    <property type="component" value="Unassembled WGS sequence"/>
</dbReference>
<evidence type="ECO:0000313" key="7">
    <source>
        <dbReference type="Proteomes" id="UP000469185"/>
    </source>
</evidence>
<dbReference type="Pfam" id="PF13377">
    <property type="entry name" value="Peripla_BP_3"/>
    <property type="match status" value="1"/>
</dbReference>
<accession>A0A6N9YNG9</accession>
<dbReference type="InterPro" id="IPR046335">
    <property type="entry name" value="LacI/GalR-like_sensor"/>
</dbReference>
<dbReference type="PANTHER" id="PTHR30146:SF148">
    <property type="entry name" value="HTH-TYPE TRANSCRIPTIONAL REPRESSOR PURR-RELATED"/>
    <property type="match status" value="1"/>
</dbReference>
<dbReference type="PANTHER" id="PTHR30146">
    <property type="entry name" value="LACI-RELATED TRANSCRIPTIONAL REPRESSOR"/>
    <property type="match status" value="1"/>
</dbReference>
<dbReference type="Pfam" id="PF00356">
    <property type="entry name" value="LacI"/>
    <property type="match status" value="1"/>
</dbReference>
<dbReference type="SUPFAM" id="SSF53822">
    <property type="entry name" value="Periplasmic binding protein-like I"/>
    <property type="match status" value="1"/>
</dbReference>
<evidence type="ECO:0000256" key="4">
    <source>
        <dbReference type="ARBA" id="ARBA00023163"/>
    </source>
</evidence>
<dbReference type="EMBL" id="JAAGOB010000007">
    <property type="protein sequence ID" value="NED96611.1"/>
    <property type="molecule type" value="Genomic_DNA"/>
</dbReference>
<dbReference type="CDD" id="cd01392">
    <property type="entry name" value="HTH_LacI"/>
    <property type="match status" value="1"/>
</dbReference>
<dbReference type="Gene3D" id="1.10.260.40">
    <property type="entry name" value="lambda repressor-like DNA-binding domains"/>
    <property type="match status" value="1"/>
</dbReference>
<evidence type="ECO:0000256" key="3">
    <source>
        <dbReference type="ARBA" id="ARBA00023125"/>
    </source>
</evidence>
<keyword evidence="3" id="KW-0238">DNA-binding</keyword>
<keyword evidence="2" id="KW-0805">Transcription regulation</keyword>
<reference evidence="6 7" key="1">
    <citation type="submission" date="2020-02" db="EMBL/GenBank/DDBJ databases">
        <authorList>
            <person name="Li X.-J."/>
            <person name="Feng X.-M."/>
        </authorList>
    </citation>
    <scope>NUCLEOTIDE SEQUENCE [LARGE SCALE GENOMIC DNA]</scope>
    <source>
        <strain evidence="6 7">CGMCC 4.7225</strain>
    </source>
</reference>
<keyword evidence="7" id="KW-1185">Reference proteome</keyword>
<dbReference type="InterPro" id="IPR000843">
    <property type="entry name" value="HTH_LacI"/>
</dbReference>
<dbReference type="SMART" id="SM00354">
    <property type="entry name" value="HTH_LACI"/>
    <property type="match status" value="1"/>
</dbReference>
<dbReference type="GO" id="GO:0003700">
    <property type="term" value="F:DNA-binding transcription factor activity"/>
    <property type="evidence" value="ECO:0007669"/>
    <property type="project" value="TreeGrafter"/>
</dbReference>
<protein>
    <submittedName>
        <fullName evidence="6">LacI family transcriptional regulator</fullName>
    </submittedName>
</protein>
<evidence type="ECO:0000256" key="2">
    <source>
        <dbReference type="ARBA" id="ARBA00023015"/>
    </source>
</evidence>
<evidence type="ECO:0000256" key="1">
    <source>
        <dbReference type="ARBA" id="ARBA00022491"/>
    </source>
</evidence>
<dbReference type="InterPro" id="IPR010982">
    <property type="entry name" value="Lambda_DNA-bd_dom_sf"/>
</dbReference>
<dbReference type="InterPro" id="IPR028082">
    <property type="entry name" value="Peripla_BP_I"/>
</dbReference>
<gene>
    <name evidence="6" type="ORF">G1H11_14975</name>
</gene>